<evidence type="ECO:0000313" key="2">
    <source>
        <dbReference type="EMBL" id="DAF58258.1"/>
    </source>
</evidence>
<feature type="transmembrane region" description="Helical" evidence="1">
    <location>
        <begin position="32"/>
        <end position="55"/>
    </location>
</feature>
<name>A0A8S5T661_9CAUD</name>
<keyword evidence="1" id="KW-0472">Membrane</keyword>
<organism evidence="2">
    <name type="scientific">Siphoviridae sp. ctMBu2</name>
    <dbReference type="NCBI Taxonomy" id="2827853"/>
    <lineage>
        <taxon>Viruses</taxon>
        <taxon>Duplodnaviria</taxon>
        <taxon>Heunggongvirae</taxon>
        <taxon>Uroviricota</taxon>
        <taxon>Caudoviricetes</taxon>
    </lineage>
</organism>
<accession>A0A8S5T661</accession>
<keyword evidence="1" id="KW-1133">Transmembrane helix</keyword>
<sequence>MIQYNPKTRVKVEGKMTAEDAGFVGKKLAAGAFFFAVCAGLALLMWGASLLVAAWQ</sequence>
<keyword evidence="1" id="KW-0812">Transmembrane</keyword>
<proteinExistence type="predicted"/>
<evidence type="ECO:0000256" key="1">
    <source>
        <dbReference type="SAM" id="Phobius"/>
    </source>
</evidence>
<reference evidence="2" key="1">
    <citation type="journal article" date="2021" name="Proc. Natl. Acad. Sci. U.S.A.">
        <title>A Catalog of Tens of Thousands of Viruses from Human Metagenomes Reveals Hidden Associations with Chronic Diseases.</title>
        <authorList>
            <person name="Tisza M.J."/>
            <person name="Buck C.B."/>
        </authorList>
    </citation>
    <scope>NUCLEOTIDE SEQUENCE</scope>
    <source>
        <strain evidence="2">CtMBu2</strain>
    </source>
</reference>
<dbReference type="EMBL" id="BK032748">
    <property type="protein sequence ID" value="DAF58258.1"/>
    <property type="molecule type" value="Genomic_DNA"/>
</dbReference>
<protein>
    <submittedName>
        <fullName evidence="2">Intrinsic membrane protein pufX protein, quinone exchange, photosynthesis</fullName>
    </submittedName>
</protein>